<evidence type="ECO:0000256" key="5">
    <source>
        <dbReference type="ARBA" id="ARBA00022448"/>
    </source>
</evidence>
<dbReference type="Proteomes" id="UP000596063">
    <property type="component" value="Chromosome"/>
</dbReference>
<name>A0A7T4QZG0_9GAMM</name>
<dbReference type="InterPro" id="IPR004565">
    <property type="entry name" value="OM_lipoprot_LolB"/>
</dbReference>
<dbReference type="EMBL" id="CP066167">
    <property type="protein sequence ID" value="QQD17650.1"/>
    <property type="molecule type" value="Genomic_DNA"/>
</dbReference>
<organism evidence="14 15">
    <name type="scientific">Spongiibacter nanhainus</name>
    <dbReference type="NCBI Taxonomy" id="2794344"/>
    <lineage>
        <taxon>Bacteria</taxon>
        <taxon>Pseudomonadati</taxon>
        <taxon>Pseudomonadota</taxon>
        <taxon>Gammaproteobacteria</taxon>
        <taxon>Cellvibrionales</taxon>
        <taxon>Spongiibacteraceae</taxon>
        <taxon>Spongiibacter</taxon>
    </lineage>
</organism>
<dbReference type="Pfam" id="PF03550">
    <property type="entry name" value="LolB"/>
    <property type="match status" value="1"/>
</dbReference>
<evidence type="ECO:0000256" key="10">
    <source>
        <dbReference type="ARBA" id="ARBA00023186"/>
    </source>
</evidence>
<evidence type="ECO:0000256" key="8">
    <source>
        <dbReference type="ARBA" id="ARBA00023136"/>
    </source>
</evidence>
<accession>A0A7T4QZG0</accession>
<dbReference type="GO" id="GO:0009279">
    <property type="term" value="C:cell outer membrane"/>
    <property type="evidence" value="ECO:0007669"/>
    <property type="project" value="UniProtKB-SubCell"/>
</dbReference>
<keyword evidence="7" id="KW-0653">Protein transport</keyword>
<dbReference type="CDD" id="cd16326">
    <property type="entry name" value="LolB"/>
    <property type="match status" value="1"/>
</dbReference>
<evidence type="ECO:0000256" key="11">
    <source>
        <dbReference type="ARBA" id="ARBA00023237"/>
    </source>
</evidence>
<dbReference type="AlphaFoldDB" id="A0A7T4QZG0"/>
<evidence type="ECO:0000256" key="9">
    <source>
        <dbReference type="ARBA" id="ARBA00023139"/>
    </source>
</evidence>
<evidence type="ECO:0000313" key="14">
    <source>
        <dbReference type="EMBL" id="QQD17650.1"/>
    </source>
</evidence>
<comment type="similarity">
    <text evidence="2">Belongs to the LolB family.</text>
</comment>
<dbReference type="RefSeq" id="WP_198569149.1">
    <property type="nucleotide sequence ID" value="NZ_CP066167.1"/>
</dbReference>
<keyword evidence="9" id="KW-0564">Palmitate</keyword>
<keyword evidence="15" id="KW-1185">Reference proteome</keyword>
<gene>
    <name evidence="14" type="primary">lolB</name>
    <name evidence="14" type="ORF">I6N98_15045</name>
</gene>
<dbReference type="Gene3D" id="2.50.20.10">
    <property type="entry name" value="Lipoprotein localisation LolA/LolB/LppX"/>
    <property type="match status" value="1"/>
</dbReference>
<keyword evidence="8" id="KW-0472">Membrane</keyword>
<keyword evidence="5" id="KW-0813">Transport</keyword>
<protein>
    <recommendedName>
        <fullName evidence="4">Outer-membrane lipoprotein LolB</fullName>
    </recommendedName>
</protein>
<evidence type="ECO:0000256" key="13">
    <source>
        <dbReference type="SAM" id="SignalP"/>
    </source>
</evidence>
<comment type="subcellular location">
    <subcellularLocation>
        <location evidence="1">Cell outer membrane</location>
        <topology evidence="1">Lipid-anchor</topology>
    </subcellularLocation>
</comment>
<keyword evidence="12 14" id="KW-0449">Lipoprotein</keyword>
<evidence type="ECO:0000256" key="3">
    <source>
        <dbReference type="ARBA" id="ARBA00011245"/>
    </source>
</evidence>
<feature type="signal peptide" evidence="13">
    <location>
        <begin position="1"/>
        <end position="19"/>
    </location>
</feature>
<dbReference type="InterPro" id="IPR029046">
    <property type="entry name" value="LolA/LolB/LppX"/>
</dbReference>
<dbReference type="PROSITE" id="PS51257">
    <property type="entry name" value="PROKAR_LIPOPROTEIN"/>
    <property type="match status" value="1"/>
</dbReference>
<keyword evidence="10" id="KW-0143">Chaperone</keyword>
<keyword evidence="6 13" id="KW-0732">Signal</keyword>
<feature type="chain" id="PRO_5032369941" description="Outer-membrane lipoprotein LolB" evidence="13">
    <location>
        <begin position="20"/>
        <end position="185"/>
    </location>
</feature>
<proteinExistence type="inferred from homology"/>
<keyword evidence="11" id="KW-0998">Cell outer membrane</keyword>
<evidence type="ECO:0000256" key="4">
    <source>
        <dbReference type="ARBA" id="ARBA00016202"/>
    </source>
</evidence>
<evidence type="ECO:0000313" key="15">
    <source>
        <dbReference type="Proteomes" id="UP000596063"/>
    </source>
</evidence>
<dbReference type="SUPFAM" id="SSF89392">
    <property type="entry name" value="Prokaryotic lipoproteins and lipoprotein localization factors"/>
    <property type="match status" value="1"/>
</dbReference>
<sequence>MTRSTLAAILAALLVSACATIPPSTGKDYWRMQGKIGVWYKDQRESGTLDWNQCGSRYFAIALRGPAGIGGIDIRYGPDGATLEQGGEEQRAPDAETLAARSGWPIPVDSLRYWLRGRANPGFPQQSQLSPEGKLELLQQSGWRIQYSDYAENSGLPTRLEARRDSKRIKIIVWEWSSEANCHHD</sequence>
<dbReference type="KEGG" id="snan:I6N98_15045"/>
<dbReference type="NCBIfam" id="TIGR00548">
    <property type="entry name" value="lolB"/>
    <property type="match status" value="1"/>
</dbReference>
<evidence type="ECO:0000256" key="2">
    <source>
        <dbReference type="ARBA" id="ARBA00009696"/>
    </source>
</evidence>
<evidence type="ECO:0000256" key="6">
    <source>
        <dbReference type="ARBA" id="ARBA00022729"/>
    </source>
</evidence>
<evidence type="ECO:0000256" key="7">
    <source>
        <dbReference type="ARBA" id="ARBA00022927"/>
    </source>
</evidence>
<evidence type="ECO:0000256" key="1">
    <source>
        <dbReference type="ARBA" id="ARBA00004459"/>
    </source>
</evidence>
<reference evidence="14 15" key="1">
    <citation type="submission" date="2020-12" db="EMBL/GenBank/DDBJ databases">
        <authorList>
            <person name="Shan Y."/>
        </authorList>
    </citation>
    <scope>NUCLEOTIDE SEQUENCE [LARGE SCALE GENOMIC DNA]</scope>
    <source>
        <strain evidence="15">csc3.9</strain>
    </source>
</reference>
<dbReference type="GO" id="GO:0015031">
    <property type="term" value="P:protein transport"/>
    <property type="evidence" value="ECO:0007669"/>
    <property type="project" value="UniProtKB-KW"/>
</dbReference>
<evidence type="ECO:0000256" key="12">
    <source>
        <dbReference type="ARBA" id="ARBA00023288"/>
    </source>
</evidence>
<comment type="subunit">
    <text evidence="3">Monomer.</text>
</comment>